<evidence type="ECO:0000256" key="1">
    <source>
        <dbReference type="SAM" id="MobiDB-lite"/>
    </source>
</evidence>
<feature type="compositionally biased region" description="Basic residues" evidence="1">
    <location>
        <begin position="224"/>
        <end position="240"/>
    </location>
</feature>
<feature type="region of interest" description="Disordered" evidence="1">
    <location>
        <begin position="214"/>
        <end position="259"/>
    </location>
</feature>
<proteinExistence type="predicted"/>
<name>A0A6J4KJI6_9BACT</name>
<accession>A0A6J4KJI6</accession>
<feature type="non-terminal residue" evidence="2">
    <location>
        <position position="1"/>
    </location>
</feature>
<sequence length="259" mass="27328">ELVTPLRRRRLGHHWLPGVVRALLPVRAGHAGGTGRRAHLGAAHHHADEAPGGGLAPHRSLPERLHRDRAGAAGVVHLHGGHPAVLRGRAGHQDDDPGAGAGAHGAGPFRPRGRQHRRRDRDDARVRADRRAGDDGLQPHGVPGGAAGAGRAGDGAAAGDLRQRAGDHLGVGHLHERAGDDQRPVHPRVAPLLRLVRHRVLRDQVHLLRAHHHGDGVLPGLQHPGRRRRGGDLHHPRRGAGQHADPGVGRLLGAGAAPV</sequence>
<feature type="region of interest" description="Disordered" evidence="1">
    <location>
        <begin position="34"/>
        <end position="60"/>
    </location>
</feature>
<protein>
    <submittedName>
        <fullName evidence="2">Phospholipid ABC transporter permease protein MlaE</fullName>
    </submittedName>
</protein>
<evidence type="ECO:0000313" key="2">
    <source>
        <dbReference type="EMBL" id="CAA9305210.1"/>
    </source>
</evidence>
<dbReference type="EMBL" id="CADCTW010000043">
    <property type="protein sequence ID" value="CAA9305210.1"/>
    <property type="molecule type" value="Genomic_DNA"/>
</dbReference>
<gene>
    <name evidence="2" type="ORF">AVDCRST_MAG68-771</name>
</gene>
<feature type="compositionally biased region" description="Basic and acidic residues" evidence="1">
    <location>
        <begin position="120"/>
        <end position="134"/>
    </location>
</feature>
<feature type="non-terminal residue" evidence="2">
    <location>
        <position position="259"/>
    </location>
</feature>
<feature type="region of interest" description="Disordered" evidence="1">
    <location>
        <begin position="84"/>
        <end position="158"/>
    </location>
</feature>
<reference evidence="2" key="1">
    <citation type="submission" date="2020-02" db="EMBL/GenBank/DDBJ databases">
        <authorList>
            <person name="Meier V. D."/>
        </authorList>
    </citation>
    <scope>NUCLEOTIDE SEQUENCE</scope>
    <source>
        <strain evidence="2">AVDCRST_MAG68</strain>
    </source>
</reference>
<dbReference type="AlphaFoldDB" id="A0A6J4KJI6"/>
<organism evidence="2">
    <name type="scientific">uncultured Gemmatimonadota bacterium</name>
    <dbReference type="NCBI Taxonomy" id="203437"/>
    <lineage>
        <taxon>Bacteria</taxon>
        <taxon>Pseudomonadati</taxon>
        <taxon>Gemmatimonadota</taxon>
        <taxon>environmental samples</taxon>
    </lineage>
</organism>
<feature type="compositionally biased region" description="Gly residues" evidence="1">
    <location>
        <begin position="142"/>
        <end position="153"/>
    </location>
</feature>